<comment type="caution">
    <text evidence="2">The sequence shown here is derived from an EMBL/GenBank/DDBJ whole genome shotgun (WGS) entry which is preliminary data.</text>
</comment>
<dbReference type="RefSeq" id="WP_136821529.1">
    <property type="nucleotide sequence ID" value="NZ_BMJX01000004.1"/>
</dbReference>
<evidence type="ECO:0000313" key="3">
    <source>
        <dbReference type="Proteomes" id="UP000309872"/>
    </source>
</evidence>
<keyword evidence="3" id="KW-1185">Reference proteome</keyword>
<dbReference type="Proteomes" id="UP000309872">
    <property type="component" value="Unassembled WGS sequence"/>
</dbReference>
<name>A0A4U0GZC7_9SPHI</name>
<feature type="signal peptide" evidence="1">
    <location>
        <begin position="1"/>
        <end position="20"/>
    </location>
</feature>
<evidence type="ECO:0000313" key="2">
    <source>
        <dbReference type="EMBL" id="TJY64468.1"/>
    </source>
</evidence>
<sequence>MKLKYLIALIAYFVFGYGQANSQDLSPHEDDPLLEAIQFEDLLSMTGVLSVPTTEGQIAKFKEVFYYALQVIDNVPVGGLNVSQAKTAYNNYIQSHGLQSIFNTSVVSSSQGVQYLKFLLNLYLERKVFNPEHWTEVGYIIGPLVILYSLGPPIPIEL</sequence>
<evidence type="ECO:0000256" key="1">
    <source>
        <dbReference type="SAM" id="SignalP"/>
    </source>
</evidence>
<proteinExistence type="predicted"/>
<keyword evidence="1" id="KW-0732">Signal</keyword>
<accession>A0A4U0GZC7</accession>
<reference evidence="2 3" key="1">
    <citation type="submission" date="2019-04" db="EMBL/GenBank/DDBJ databases">
        <title>Sphingobacterium olei sp. nov., isolated from oil-contaminated soil.</title>
        <authorList>
            <person name="Liu B."/>
        </authorList>
    </citation>
    <scope>NUCLEOTIDE SEQUENCE [LARGE SCALE GENOMIC DNA]</scope>
    <source>
        <strain evidence="2 3">Y3L14</strain>
    </source>
</reference>
<dbReference type="AlphaFoldDB" id="A0A4U0GZC7"/>
<organism evidence="2 3">
    <name type="scientific">Sphingobacterium alkalisoli</name>
    <dbReference type="NCBI Taxonomy" id="1874115"/>
    <lineage>
        <taxon>Bacteria</taxon>
        <taxon>Pseudomonadati</taxon>
        <taxon>Bacteroidota</taxon>
        <taxon>Sphingobacteriia</taxon>
        <taxon>Sphingobacteriales</taxon>
        <taxon>Sphingobacteriaceae</taxon>
        <taxon>Sphingobacterium</taxon>
    </lineage>
</organism>
<gene>
    <name evidence="2" type="ORF">FAZ19_14820</name>
</gene>
<feature type="chain" id="PRO_5020916301" evidence="1">
    <location>
        <begin position="21"/>
        <end position="158"/>
    </location>
</feature>
<dbReference type="EMBL" id="SUKA01000004">
    <property type="protein sequence ID" value="TJY64468.1"/>
    <property type="molecule type" value="Genomic_DNA"/>
</dbReference>
<protein>
    <submittedName>
        <fullName evidence="2">Uncharacterized protein</fullName>
    </submittedName>
</protein>